<gene>
    <name evidence="1" type="ORF">LQ384_28035</name>
</gene>
<evidence type="ECO:0008006" key="3">
    <source>
        <dbReference type="Google" id="ProtNLM"/>
    </source>
</evidence>
<evidence type="ECO:0000313" key="1">
    <source>
        <dbReference type="EMBL" id="MCD2114936.1"/>
    </source>
</evidence>
<organism evidence="1 2">
    <name type="scientific">Rhodococcus rhodochrous</name>
    <dbReference type="NCBI Taxonomy" id="1829"/>
    <lineage>
        <taxon>Bacteria</taxon>
        <taxon>Bacillati</taxon>
        <taxon>Actinomycetota</taxon>
        <taxon>Actinomycetes</taxon>
        <taxon>Mycobacteriales</taxon>
        <taxon>Nocardiaceae</taxon>
        <taxon>Rhodococcus</taxon>
    </lineage>
</organism>
<evidence type="ECO:0000313" key="2">
    <source>
        <dbReference type="Proteomes" id="UP001198630"/>
    </source>
</evidence>
<reference evidence="1" key="1">
    <citation type="submission" date="2021-11" db="EMBL/GenBank/DDBJ databases">
        <title>Development of a sustainable strategy for remediation of hydrocarbon-contaminated territories based on the waste exchange concept.</title>
        <authorList>
            <person name="Elkin A."/>
        </authorList>
    </citation>
    <scope>NUCLEOTIDE SEQUENCE</scope>
    <source>
        <strain evidence="1">IEGM 757</strain>
    </source>
</reference>
<dbReference type="AlphaFoldDB" id="A0AAW4XPI4"/>
<name>A0AAW4XPI4_RHORH</name>
<accession>A0AAW4XPI4</accession>
<dbReference type="EMBL" id="JAJNCO010000035">
    <property type="protein sequence ID" value="MCD2114936.1"/>
    <property type="molecule type" value="Genomic_DNA"/>
</dbReference>
<proteinExistence type="predicted"/>
<sequence length="90" mass="9881">MLINLVPDVPDTMTQLASDFVTITEPIDHPRAIQFVARNDPGQLTELVALIDNGVVEVQADARPLESLADLHREAERGAIHGKVILTMEK</sequence>
<dbReference type="Proteomes" id="UP001198630">
    <property type="component" value="Unassembled WGS sequence"/>
</dbReference>
<protein>
    <recommendedName>
        <fullName evidence="3">Zinc-binding dehydrogenase</fullName>
    </recommendedName>
</protein>
<comment type="caution">
    <text evidence="1">The sequence shown here is derived from an EMBL/GenBank/DDBJ whole genome shotgun (WGS) entry which is preliminary data.</text>
</comment>